<protein>
    <submittedName>
        <fullName evidence="3">Uncharacterized protein</fullName>
    </submittedName>
</protein>
<keyword evidence="2" id="KW-1133">Transmembrane helix</keyword>
<dbReference type="Proteomes" id="UP000037035">
    <property type="component" value="Unassembled WGS sequence"/>
</dbReference>
<dbReference type="EMBL" id="LAVV01010039">
    <property type="protein sequence ID" value="KNZ49638.1"/>
    <property type="molecule type" value="Genomic_DNA"/>
</dbReference>
<evidence type="ECO:0000313" key="4">
    <source>
        <dbReference type="Proteomes" id="UP000037035"/>
    </source>
</evidence>
<sequence>MIREVVDQQVENYFFSFSARTVVSNQQVKYQEPSFKSQHKLMANNYLKNQQIILLYCTHHSTFSALRYLLISLLSLFLLNLFFCVDFIIMLVFCFRCLSFSSLINFFTYLFLSKFLHFSHQKAPGILGELKNQKKEVTIIKNINNQQGEQKKDKIIFSRIRAICSSCVLDITSVVVDCDSYLCFLLPFIALFLLIYFDCVFCCHHRNLIFLPLLKLVFCFCLSSLYLSDELCLICGKLVYVFRNIIMGIERENMYINEKNDISISTKFQGLDVMVSRITISLQIWQVWTNLPNQGCTDHLNMTTKVSVSQSNNFKATHTPRRKGEGEGEALDEEGGTEVIMRSHVDCPSKELNREVNISHESLPLLKTSPPPLVGAGNLCSTGRRKATLPQGGNWERGNLQRFEFCSMILLPSKTGFFTMEQNCLFGFLISHFFNILKVFVH</sequence>
<feature type="transmembrane region" description="Helical" evidence="2">
    <location>
        <begin position="89"/>
        <end position="112"/>
    </location>
</feature>
<keyword evidence="2" id="KW-0812">Transmembrane</keyword>
<dbReference type="VEuPathDB" id="FungiDB:VP01_4887g1"/>
<gene>
    <name evidence="3" type="ORF">VP01_4887g1</name>
</gene>
<dbReference type="AlphaFoldDB" id="A0A0L6UM69"/>
<organism evidence="3 4">
    <name type="scientific">Puccinia sorghi</name>
    <dbReference type="NCBI Taxonomy" id="27349"/>
    <lineage>
        <taxon>Eukaryota</taxon>
        <taxon>Fungi</taxon>
        <taxon>Dikarya</taxon>
        <taxon>Basidiomycota</taxon>
        <taxon>Pucciniomycotina</taxon>
        <taxon>Pucciniomycetes</taxon>
        <taxon>Pucciniales</taxon>
        <taxon>Pucciniaceae</taxon>
        <taxon>Puccinia</taxon>
    </lineage>
</organism>
<comment type="caution">
    <text evidence="3">The sequence shown here is derived from an EMBL/GenBank/DDBJ whole genome shotgun (WGS) entry which is preliminary data.</text>
</comment>
<feature type="transmembrane region" description="Helical" evidence="2">
    <location>
        <begin position="208"/>
        <end position="227"/>
    </location>
</feature>
<keyword evidence="2" id="KW-0472">Membrane</keyword>
<evidence type="ECO:0000256" key="1">
    <source>
        <dbReference type="SAM" id="MobiDB-lite"/>
    </source>
</evidence>
<name>A0A0L6UM69_9BASI</name>
<evidence type="ECO:0000256" key="2">
    <source>
        <dbReference type="SAM" id="Phobius"/>
    </source>
</evidence>
<feature type="transmembrane region" description="Helical" evidence="2">
    <location>
        <begin position="181"/>
        <end position="201"/>
    </location>
</feature>
<evidence type="ECO:0000313" key="3">
    <source>
        <dbReference type="EMBL" id="KNZ49638.1"/>
    </source>
</evidence>
<proteinExistence type="predicted"/>
<keyword evidence="4" id="KW-1185">Reference proteome</keyword>
<accession>A0A0L6UM69</accession>
<feature type="region of interest" description="Disordered" evidence="1">
    <location>
        <begin position="311"/>
        <end position="334"/>
    </location>
</feature>
<reference evidence="3 4" key="1">
    <citation type="submission" date="2015-08" db="EMBL/GenBank/DDBJ databases">
        <title>Next Generation Sequencing and Analysis of the Genome of Puccinia sorghi L Schw, the Causal Agent of Maize Common Rust.</title>
        <authorList>
            <person name="Rochi L."/>
            <person name="Burguener G."/>
            <person name="Darino M."/>
            <person name="Turjanski A."/>
            <person name="Kreff E."/>
            <person name="Dieguez M.J."/>
            <person name="Sacco F."/>
        </authorList>
    </citation>
    <scope>NUCLEOTIDE SEQUENCE [LARGE SCALE GENOMIC DNA]</scope>
    <source>
        <strain evidence="3 4">RO10H11247</strain>
    </source>
</reference>
<feature type="transmembrane region" description="Helical" evidence="2">
    <location>
        <begin position="65"/>
        <end position="83"/>
    </location>
</feature>